<protein>
    <submittedName>
        <fullName evidence="2">Uncharacterized protein</fullName>
    </submittedName>
</protein>
<dbReference type="Proteomes" id="UP000026962">
    <property type="component" value="Chromosome 7"/>
</dbReference>
<feature type="compositionally biased region" description="Polar residues" evidence="1">
    <location>
        <begin position="12"/>
        <end position="38"/>
    </location>
</feature>
<reference evidence="2" key="1">
    <citation type="submission" date="2015-04" db="UniProtKB">
        <authorList>
            <consortium name="EnsemblPlants"/>
        </authorList>
    </citation>
    <scope>IDENTIFICATION</scope>
</reference>
<accession>A0A0E0LMP2</accession>
<proteinExistence type="predicted"/>
<dbReference type="EnsemblPlants" id="OPUNC07G18940.1">
    <property type="protein sequence ID" value="OPUNC07G18940.1"/>
    <property type="gene ID" value="OPUNC07G18940"/>
</dbReference>
<sequence length="73" mass="7841">MLTARDGGNGRWLSNLSPNRHLISSVSGPNKSGTLDSEPATKSSIICMRLASSHDLSIDNCRSMYSKTNGNCK</sequence>
<dbReference type="HOGENOM" id="CLU_2709091_0_0_1"/>
<feature type="region of interest" description="Disordered" evidence="1">
    <location>
        <begin position="1"/>
        <end position="38"/>
    </location>
</feature>
<reference evidence="2" key="2">
    <citation type="submission" date="2018-05" db="EMBL/GenBank/DDBJ databases">
        <title>OpunRS2 (Oryza punctata Reference Sequence Version 2).</title>
        <authorList>
            <person name="Zhang J."/>
            <person name="Kudrna D."/>
            <person name="Lee S."/>
            <person name="Talag J."/>
            <person name="Welchert J."/>
            <person name="Wing R.A."/>
        </authorList>
    </citation>
    <scope>NUCLEOTIDE SEQUENCE [LARGE SCALE GENOMIC DNA]</scope>
</reference>
<keyword evidence="3" id="KW-1185">Reference proteome</keyword>
<dbReference type="AlphaFoldDB" id="A0A0E0LMP2"/>
<evidence type="ECO:0000313" key="3">
    <source>
        <dbReference type="Proteomes" id="UP000026962"/>
    </source>
</evidence>
<evidence type="ECO:0000256" key="1">
    <source>
        <dbReference type="SAM" id="MobiDB-lite"/>
    </source>
</evidence>
<dbReference type="Gramene" id="OPUNC07G18940.1">
    <property type="protein sequence ID" value="OPUNC07G18940.1"/>
    <property type="gene ID" value="OPUNC07G18940"/>
</dbReference>
<organism evidence="2">
    <name type="scientific">Oryza punctata</name>
    <name type="common">Red rice</name>
    <dbReference type="NCBI Taxonomy" id="4537"/>
    <lineage>
        <taxon>Eukaryota</taxon>
        <taxon>Viridiplantae</taxon>
        <taxon>Streptophyta</taxon>
        <taxon>Embryophyta</taxon>
        <taxon>Tracheophyta</taxon>
        <taxon>Spermatophyta</taxon>
        <taxon>Magnoliopsida</taxon>
        <taxon>Liliopsida</taxon>
        <taxon>Poales</taxon>
        <taxon>Poaceae</taxon>
        <taxon>BOP clade</taxon>
        <taxon>Oryzoideae</taxon>
        <taxon>Oryzeae</taxon>
        <taxon>Oryzinae</taxon>
        <taxon>Oryza</taxon>
    </lineage>
</organism>
<name>A0A0E0LMP2_ORYPU</name>
<evidence type="ECO:0000313" key="2">
    <source>
        <dbReference type="EnsemblPlants" id="OPUNC07G18940.1"/>
    </source>
</evidence>